<evidence type="ECO:0000313" key="2">
    <source>
        <dbReference type="Proteomes" id="UP000325122"/>
    </source>
</evidence>
<proteinExistence type="predicted"/>
<protein>
    <submittedName>
        <fullName evidence="1">Uncharacterized protein</fullName>
    </submittedName>
</protein>
<keyword evidence="2" id="KW-1185">Reference proteome</keyword>
<dbReference type="RefSeq" id="WP_150024074.1">
    <property type="nucleotide sequence ID" value="NZ_VWOJ01000005.1"/>
</dbReference>
<dbReference type="AlphaFoldDB" id="A0A5M6Z9P0"/>
<name>A0A5M6Z9P0_9PROT</name>
<evidence type="ECO:0000313" key="1">
    <source>
        <dbReference type="EMBL" id="KAA5801055.1"/>
    </source>
</evidence>
<organism evidence="1 2">
    <name type="scientific">Alkalicaulis satelles</name>
    <dbReference type="NCBI Taxonomy" id="2609175"/>
    <lineage>
        <taxon>Bacteria</taxon>
        <taxon>Pseudomonadati</taxon>
        <taxon>Pseudomonadota</taxon>
        <taxon>Alphaproteobacteria</taxon>
        <taxon>Maricaulales</taxon>
        <taxon>Maricaulaceae</taxon>
        <taxon>Alkalicaulis</taxon>
    </lineage>
</organism>
<sequence>MASGNFDDIEWVASQLRLDWRERQFLTDAEAIGSAVEEPVARKRTATEKQGGALSRFASEAALRHLQSAGWIRSIKVQKIGDDYRPAVGWMRLWRLRDILKAELALGLADYADLHLLSAVSLLRGIPGQSTQEPGCTVADVICEDWVRYTLFWFALESADAQTRVDAAEAVTSAPESAVEYHHARDPLLRLVDRRWLFGTNLPVPPQYVTGESWELLADVRSLANRTFDVEFLFDRYASTNTAECRLVELDDNRVNVARRCFDQPVAAVELNLAQPLRRFLHRNRDQGRRQMP</sequence>
<comment type="caution">
    <text evidence="1">The sequence shown here is derived from an EMBL/GenBank/DDBJ whole genome shotgun (WGS) entry which is preliminary data.</text>
</comment>
<dbReference type="EMBL" id="VWOJ01000005">
    <property type="protein sequence ID" value="KAA5801055.1"/>
    <property type="molecule type" value="Genomic_DNA"/>
</dbReference>
<accession>A0A5M6Z9P0</accession>
<gene>
    <name evidence="1" type="ORF">F1654_13435</name>
</gene>
<reference evidence="1 2" key="1">
    <citation type="submission" date="2019-09" db="EMBL/GenBank/DDBJ databases">
        <authorList>
            <person name="Kevbrin V."/>
            <person name="Grouzdev D.S."/>
        </authorList>
    </citation>
    <scope>NUCLEOTIDE SEQUENCE [LARGE SCALE GENOMIC DNA]</scope>
    <source>
        <strain evidence="1 2">G-192</strain>
    </source>
</reference>
<dbReference type="Proteomes" id="UP000325122">
    <property type="component" value="Unassembled WGS sequence"/>
</dbReference>